<dbReference type="Proteomes" id="UP000214688">
    <property type="component" value="Chromosome"/>
</dbReference>
<dbReference type="CDD" id="cd00085">
    <property type="entry name" value="HNHc"/>
    <property type="match status" value="1"/>
</dbReference>
<accession>A0A223D097</accession>
<evidence type="ECO:0000313" key="2">
    <source>
        <dbReference type="EMBL" id="ASS74804.1"/>
    </source>
</evidence>
<dbReference type="InterPro" id="IPR003615">
    <property type="entry name" value="HNH_nuc"/>
</dbReference>
<protein>
    <recommendedName>
        <fullName evidence="1">HNH domain-containing protein</fullName>
    </recommendedName>
</protein>
<dbReference type="OrthoDB" id="9779761at2"/>
<keyword evidence="3" id="KW-1185">Reference proteome</keyword>
<proteinExistence type="predicted"/>
<reference evidence="2 3" key="1">
    <citation type="journal article" date="2015" name="Int. J. Syst. Evol. Microbiol.">
        <title>Tumebacillus algifaecis sp. nov., isolated from decomposing algal scum.</title>
        <authorList>
            <person name="Wu Y.F."/>
            <person name="Zhang B."/>
            <person name="Xing P."/>
            <person name="Wu Q.L."/>
            <person name="Liu S.J."/>
        </authorList>
    </citation>
    <scope>NUCLEOTIDE SEQUENCE [LARGE SCALE GENOMIC DNA]</scope>
    <source>
        <strain evidence="2 3">THMBR28</strain>
    </source>
</reference>
<evidence type="ECO:0000259" key="1">
    <source>
        <dbReference type="Pfam" id="PF01844"/>
    </source>
</evidence>
<sequence>MVVENKSKRNPPWQRDEVILALDLYFRRHPKFLKQSDPLVVELSQLLNNLPIHKERSATFRNPSSVLKKLWNFAQYDPTYHGVGLMRGARMDKTIWDEFAGDLEYLQCVAQRIKEGADLELSSDAGDDEETEFPEGRVLYRLHKSRERNGRLIELAKKRAKDEGRLFCAICEFDFAKAYGPLGEGYIECHHTVPVSKYDENSKTRLEDLALVCSNCHRMLHRKRPWLNLTDLKGIYLRDERLR</sequence>
<dbReference type="GO" id="GO:0008270">
    <property type="term" value="F:zinc ion binding"/>
    <property type="evidence" value="ECO:0007669"/>
    <property type="project" value="InterPro"/>
</dbReference>
<dbReference type="GO" id="GO:0004519">
    <property type="term" value="F:endonuclease activity"/>
    <property type="evidence" value="ECO:0007669"/>
    <property type="project" value="InterPro"/>
</dbReference>
<dbReference type="EMBL" id="CP022657">
    <property type="protein sequence ID" value="ASS74804.1"/>
    <property type="molecule type" value="Genomic_DNA"/>
</dbReference>
<name>A0A223D097_9BACL</name>
<dbReference type="InterPro" id="IPR002711">
    <property type="entry name" value="HNH"/>
</dbReference>
<dbReference type="KEGG" id="tab:CIG75_07310"/>
<gene>
    <name evidence="2" type="ORF">CIG75_07310</name>
</gene>
<dbReference type="Pfam" id="PF01844">
    <property type="entry name" value="HNH"/>
    <property type="match status" value="1"/>
</dbReference>
<feature type="domain" description="HNH" evidence="1">
    <location>
        <begin position="168"/>
        <end position="222"/>
    </location>
</feature>
<evidence type="ECO:0000313" key="3">
    <source>
        <dbReference type="Proteomes" id="UP000214688"/>
    </source>
</evidence>
<dbReference type="AlphaFoldDB" id="A0A223D097"/>
<dbReference type="GO" id="GO:0003676">
    <property type="term" value="F:nucleic acid binding"/>
    <property type="evidence" value="ECO:0007669"/>
    <property type="project" value="InterPro"/>
</dbReference>
<dbReference type="Gene3D" id="1.10.30.50">
    <property type="match status" value="1"/>
</dbReference>
<organism evidence="2 3">
    <name type="scientific">Tumebacillus algifaecis</name>
    <dbReference type="NCBI Taxonomy" id="1214604"/>
    <lineage>
        <taxon>Bacteria</taxon>
        <taxon>Bacillati</taxon>
        <taxon>Bacillota</taxon>
        <taxon>Bacilli</taxon>
        <taxon>Bacillales</taxon>
        <taxon>Alicyclobacillaceae</taxon>
        <taxon>Tumebacillus</taxon>
    </lineage>
</organism>
<dbReference type="RefSeq" id="WP_094236054.1">
    <property type="nucleotide sequence ID" value="NZ_CP022657.1"/>
</dbReference>